<organism evidence="1 2">
    <name type="scientific">Mycena maculata</name>
    <dbReference type="NCBI Taxonomy" id="230809"/>
    <lineage>
        <taxon>Eukaryota</taxon>
        <taxon>Fungi</taxon>
        <taxon>Dikarya</taxon>
        <taxon>Basidiomycota</taxon>
        <taxon>Agaricomycotina</taxon>
        <taxon>Agaricomycetes</taxon>
        <taxon>Agaricomycetidae</taxon>
        <taxon>Agaricales</taxon>
        <taxon>Marasmiineae</taxon>
        <taxon>Mycenaceae</taxon>
        <taxon>Mycena</taxon>
    </lineage>
</organism>
<dbReference type="EMBL" id="JARJLG010000004">
    <property type="protein sequence ID" value="KAJ7781881.1"/>
    <property type="molecule type" value="Genomic_DNA"/>
</dbReference>
<protein>
    <submittedName>
        <fullName evidence="1">Uncharacterized protein</fullName>
    </submittedName>
</protein>
<comment type="caution">
    <text evidence="1">The sequence shown here is derived from an EMBL/GenBank/DDBJ whole genome shotgun (WGS) entry which is preliminary data.</text>
</comment>
<name>A0AAD7KAQ5_9AGAR</name>
<dbReference type="AlphaFoldDB" id="A0AAD7KAQ5"/>
<sequence>MSSAPSTPPPHPLSDIFGAMDEESPVVPALTTVQKRTHLAIDQTASDTEEDTTGGVPPSVLQTGQNVISVVQRYTEKKQLCVEQANEVTLLINDPPAFRHAKILANIFHLSNQVGAIVTAQTGSEPSPALLKNLYNFGAAIMLSSKIAAYKGSVPTNILIDIVKKHQFDLPPCIEHNPASFAKVVATLLASLKVNKTDKEIAPSSQHHQNIFKLTQVLVEGTQCTVTIELCVRVALMRKVFLQESGPKFWDKLDSSFAEIHTQAGGEAKKITRAFRHILTQDQAKHRVKGDYKLKDTSVDNFQQEVDDLIDAGTADLASLVAAQPQVEDN</sequence>
<evidence type="ECO:0000313" key="1">
    <source>
        <dbReference type="EMBL" id="KAJ7781881.1"/>
    </source>
</evidence>
<dbReference type="Proteomes" id="UP001215280">
    <property type="component" value="Unassembled WGS sequence"/>
</dbReference>
<gene>
    <name evidence="1" type="ORF">DFH07DRAFT_949575</name>
</gene>
<keyword evidence="2" id="KW-1185">Reference proteome</keyword>
<evidence type="ECO:0000313" key="2">
    <source>
        <dbReference type="Proteomes" id="UP001215280"/>
    </source>
</evidence>
<reference evidence="1" key="1">
    <citation type="submission" date="2023-03" db="EMBL/GenBank/DDBJ databases">
        <title>Massive genome expansion in bonnet fungi (Mycena s.s.) driven by repeated elements and novel gene families across ecological guilds.</title>
        <authorList>
            <consortium name="Lawrence Berkeley National Laboratory"/>
            <person name="Harder C.B."/>
            <person name="Miyauchi S."/>
            <person name="Viragh M."/>
            <person name="Kuo A."/>
            <person name="Thoen E."/>
            <person name="Andreopoulos B."/>
            <person name="Lu D."/>
            <person name="Skrede I."/>
            <person name="Drula E."/>
            <person name="Henrissat B."/>
            <person name="Morin E."/>
            <person name="Kohler A."/>
            <person name="Barry K."/>
            <person name="LaButti K."/>
            <person name="Morin E."/>
            <person name="Salamov A."/>
            <person name="Lipzen A."/>
            <person name="Mereny Z."/>
            <person name="Hegedus B."/>
            <person name="Baldrian P."/>
            <person name="Stursova M."/>
            <person name="Weitz H."/>
            <person name="Taylor A."/>
            <person name="Grigoriev I.V."/>
            <person name="Nagy L.G."/>
            <person name="Martin F."/>
            <person name="Kauserud H."/>
        </authorList>
    </citation>
    <scope>NUCLEOTIDE SEQUENCE</scope>
    <source>
        <strain evidence="1">CBHHK188m</strain>
    </source>
</reference>
<accession>A0AAD7KAQ5</accession>
<proteinExistence type="predicted"/>